<comment type="subcellular location">
    <subcellularLocation>
        <location evidence="2">Cell membrane</location>
    </subcellularLocation>
    <subcellularLocation>
        <location evidence="1">Membrane</location>
        <topology evidence="1">Single-pass membrane protein</topology>
    </subcellularLocation>
</comment>
<dbReference type="Pfam" id="PF10099">
    <property type="entry name" value="RskA_C"/>
    <property type="match status" value="1"/>
</dbReference>
<keyword evidence="7 11" id="KW-0472">Membrane</keyword>
<dbReference type="PANTHER" id="PTHR37461:SF1">
    <property type="entry name" value="ANTI-SIGMA-K FACTOR RSKA"/>
    <property type="match status" value="1"/>
</dbReference>
<evidence type="ECO:0000313" key="13">
    <source>
        <dbReference type="EMBL" id="TFD66771.1"/>
    </source>
</evidence>
<dbReference type="PANTHER" id="PTHR37461">
    <property type="entry name" value="ANTI-SIGMA-K FACTOR RSKA"/>
    <property type="match status" value="1"/>
</dbReference>
<keyword evidence="4 11" id="KW-0812">Transmembrane</keyword>
<reference evidence="13 14" key="1">
    <citation type="submission" date="2019-03" db="EMBL/GenBank/DDBJ databases">
        <title>Genomics of glacier-inhabiting Cryobacterium strains.</title>
        <authorList>
            <person name="Liu Q."/>
            <person name="Xin Y.-H."/>
        </authorList>
    </citation>
    <scope>NUCLEOTIDE SEQUENCE [LARGE SCALE GENOMIC DNA]</scope>
    <source>
        <strain evidence="13 14">Sr36</strain>
    </source>
</reference>
<evidence type="ECO:0000256" key="3">
    <source>
        <dbReference type="ARBA" id="ARBA00022475"/>
    </source>
</evidence>
<feature type="transmembrane region" description="Helical" evidence="11">
    <location>
        <begin position="186"/>
        <end position="207"/>
    </location>
</feature>
<evidence type="ECO:0000256" key="9">
    <source>
        <dbReference type="ARBA" id="ARBA00029829"/>
    </source>
</evidence>
<dbReference type="Gene3D" id="1.10.10.1320">
    <property type="entry name" value="Anti-sigma factor, zinc-finger domain"/>
    <property type="match status" value="1"/>
</dbReference>
<evidence type="ECO:0000256" key="8">
    <source>
        <dbReference type="ARBA" id="ARBA00023163"/>
    </source>
</evidence>
<evidence type="ECO:0000256" key="10">
    <source>
        <dbReference type="ARBA" id="ARBA00030803"/>
    </source>
</evidence>
<keyword evidence="3" id="KW-1003">Cell membrane</keyword>
<dbReference type="InterPro" id="IPR018764">
    <property type="entry name" value="RskA_C"/>
</dbReference>
<keyword evidence="6" id="KW-0805">Transcription regulation</keyword>
<dbReference type="AlphaFoldDB" id="A0A4R9APL4"/>
<protein>
    <recommendedName>
        <fullName evidence="10">Regulator of SigK</fullName>
    </recommendedName>
    <alternativeName>
        <fullName evidence="9">Sigma-K anti-sigma factor RskA</fullName>
    </alternativeName>
</protein>
<keyword evidence="8" id="KW-0804">Transcription</keyword>
<dbReference type="GO" id="GO:0006417">
    <property type="term" value="P:regulation of translation"/>
    <property type="evidence" value="ECO:0007669"/>
    <property type="project" value="TreeGrafter"/>
</dbReference>
<evidence type="ECO:0000313" key="14">
    <source>
        <dbReference type="Proteomes" id="UP000298154"/>
    </source>
</evidence>
<proteinExistence type="predicted"/>
<dbReference type="Proteomes" id="UP000298154">
    <property type="component" value="Unassembled WGS sequence"/>
</dbReference>
<evidence type="ECO:0000256" key="2">
    <source>
        <dbReference type="ARBA" id="ARBA00004236"/>
    </source>
</evidence>
<dbReference type="OrthoDB" id="153510at2"/>
<evidence type="ECO:0000256" key="1">
    <source>
        <dbReference type="ARBA" id="ARBA00004167"/>
    </source>
</evidence>
<evidence type="ECO:0000259" key="12">
    <source>
        <dbReference type="Pfam" id="PF10099"/>
    </source>
</evidence>
<accession>A0A4R9APL4</accession>
<evidence type="ECO:0000256" key="7">
    <source>
        <dbReference type="ARBA" id="ARBA00023136"/>
    </source>
</evidence>
<keyword evidence="5 11" id="KW-1133">Transmembrane helix</keyword>
<dbReference type="EMBL" id="SOHK01000009">
    <property type="protein sequence ID" value="TFD66771.1"/>
    <property type="molecule type" value="Genomic_DNA"/>
</dbReference>
<name>A0A4R9APL4_9MICO</name>
<dbReference type="InterPro" id="IPR051474">
    <property type="entry name" value="Anti-sigma-K/W_factor"/>
</dbReference>
<gene>
    <name evidence="13" type="ORF">E3T47_06250</name>
</gene>
<dbReference type="InterPro" id="IPR041916">
    <property type="entry name" value="Anti_sigma_zinc_sf"/>
</dbReference>
<evidence type="ECO:0000256" key="5">
    <source>
        <dbReference type="ARBA" id="ARBA00022989"/>
    </source>
</evidence>
<comment type="caution">
    <text evidence="13">The sequence shown here is derived from an EMBL/GenBank/DDBJ whole genome shotgun (WGS) entry which is preliminary data.</text>
</comment>
<dbReference type="GO" id="GO:0016989">
    <property type="term" value="F:sigma factor antagonist activity"/>
    <property type="evidence" value="ECO:0007669"/>
    <property type="project" value="TreeGrafter"/>
</dbReference>
<evidence type="ECO:0000256" key="11">
    <source>
        <dbReference type="SAM" id="Phobius"/>
    </source>
</evidence>
<dbReference type="GO" id="GO:0005886">
    <property type="term" value="C:plasma membrane"/>
    <property type="evidence" value="ECO:0007669"/>
    <property type="project" value="UniProtKB-SubCell"/>
</dbReference>
<organism evidence="13 14">
    <name type="scientific">Cryobacterium ruanii</name>
    <dbReference type="NCBI Taxonomy" id="1259197"/>
    <lineage>
        <taxon>Bacteria</taxon>
        <taxon>Bacillati</taxon>
        <taxon>Actinomycetota</taxon>
        <taxon>Actinomycetes</taxon>
        <taxon>Micrococcales</taxon>
        <taxon>Microbacteriaceae</taxon>
        <taxon>Cryobacterium</taxon>
    </lineage>
</organism>
<evidence type="ECO:0000256" key="4">
    <source>
        <dbReference type="ARBA" id="ARBA00022692"/>
    </source>
</evidence>
<sequence length="330" mass="33272">MTDRNDAHPSDLAGAYALHALDAQDTAAFEAHLIESERARIEAAELNDTAVALGLAVAPVQPSASLKVNLMALLASTPQLPPVPAPRAVGTTDAPGAAPAVPPVAITTAPTATGGSTAGTTPVNRSTNMPASVAAAADIASVDTAPFGTGANRPAMGIHAAEPSGAERSSATERAQVRWFKRPVQFMLAAAAAAALFVGGTFLGQALNADPFEAQQASALAQINAADDSQRAATTTADGQEATLVWSNKLAISAVLVDNLPVLGGDQDYQLWYINAAGAVSAGTFDSSGDGTAWRVLDGTMHAGDQVGVTVEPNGGSDQPTSSPIVAFQS</sequence>
<keyword evidence="14" id="KW-1185">Reference proteome</keyword>
<evidence type="ECO:0000256" key="6">
    <source>
        <dbReference type="ARBA" id="ARBA00023015"/>
    </source>
</evidence>
<dbReference type="RefSeq" id="WP_134555289.1">
    <property type="nucleotide sequence ID" value="NZ_SOHK01000009.1"/>
</dbReference>
<feature type="domain" description="Anti-sigma K factor RskA C-terminal" evidence="12">
    <location>
        <begin position="188"/>
        <end position="325"/>
    </location>
</feature>